<dbReference type="CDD" id="cd23945">
    <property type="entry name" value="PAPS_reductase"/>
    <property type="match status" value="1"/>
</dbReference>
<organism evidence="5 6">
    <name type="scientific">Vibrio marisflavi CECT 7928</name>
    <dbReference type="NCBI Taxonomy" id="634439"/>
    <lineage>
        <taxon>Bacteria</taxon>
        <taxon>Pseudomonadati</taxon>
        <taxon>Pseudomonadota</taxon>
        <taxon>Gammaproteobacteria</taxon>
        <taxon>Vibrionales</taxon>
        <taxon>Vibrionaceae</taxon>
        <taxon>Vibrio</taxon>
    </lineage>
</organism>
<dbReference type="RefSeq" id="WP_237363814.1">
    <property type="nucleotide sequence ID" value="NZ_CAKLDM010000003.1"/>
</dbReference>
<dbReference type="InterPro" id="IPR004511">
    <property type="entry name" value="PAPS/APS_Rdtase"/>
</dbReference>
<dbReference type="NCBIfam" id="NF002537">
    <property type="entry name" value="PRK02090.1"/>
    <property type="match status" value="1"/>
</dbReference>
<comment type="function">
    <text evidence="3">Catalyzes the formation of sulfite from phosphoadenosine 5'-phosphosulfate (PAPS) using thioredoxin as an electron donor.</text>
</comment>
<comment type="pathway">
    <text evidence="3">Sulfur metabolism; hydrogen sulfide biosynthesis; sulfite from sulfate: step 3/3.</text>
</comment>
<gene>
    <name evidence="5" type="primary">cysH_2</name>
    <name evidence="3" type="synonym">cysH</name>
    <name evidence="5" type="ORF">VMF7928_04331</name>
</gene>
<evidence type="ECO:0000256" key="3">
    <source>
        <dbReference type="HAMAP-Rule" id="MF_00063"/>
    </source>
</evidence>
<comment type="similarity">
    <text evidence="1 3">Belongs to the PAPS reductase family. CysH subfamily.</text>
</comment>
<dbReference type="PANTHER" id="PTHR46509:SF1">
    <property type="entry name" value="PHOSPHOADENOSINE PHOSPHOSULFATE REDUCTASE"/>
    <property type="match status" value="1"/>
</dbReference>
<dbReference type="Gene3D" id="3.40.50.620">
    <property type="entry name" value="HUPs"/>
    <property type="match status" value="1"/>
</dbReference>
<accession>A0ABN8ECD3</accession>
<dbReference type="InterPro" id="IPR002500">
    <property type="entry name" value="PAPS_reduct_dom"/>
</dbReference>
<comment type="caution">
    <text evidence="5">The sequence shown here is derived from an EMBL/GenBank/DDBJ whole genome shotgun (WGS) entry which is preliminary data.</text>
</comment>
<dbReference type="EC" id="1.8.4.8" evidence="3"/>
<keyword evidence="3" id="KW-0963">Cytoplasm</keyword>
<comment type="caution">
    <text evidence="3">Lacks conserved residue(s) required for the propagation of feature annotation.</text>
</comment>
<proteinExistence type="inferred from homology"/>
<dbReference type="NCBIfam" id="TIGR02057">
    <property type="entry name" value="PAPS_reductase"/>
    <property type="match status" value="1"/>
</dbReference>
<dbReference type="EMBL" id="CAKLDM010000003">
    <property type="protein sequence ID" value="CAH0542953.1"/>
    <property type="molecule type" value="Genomic_DNA"/>
</dbReference>
<evidence type="ECO:0000259" key="4">
    <source>
        <dbReference type="Pfam" id="PF01507"/>
    </source>
</evidence>
<dbReference type="PANTHER" id="PTHR46509">
    <property type="entry name" value="PHOSPHOADENOSINE PHOSPHOSULFATE REDUCTASE"/>
    <property type="match status" value="1"/>
</dbReference>
<comment type="catalytic activity">
    <reaction evidence="3">
        <text>[thioredoxin]-disulfide + sulfite + adenosine 3',5'-bisphosphate + 2 H(+) = [thioredoxin]-dithiol + 3'-phosphoadenylyl sulfate</text>
        <dbReference type="Rhea" id="RHEA:11724"/>
        <dbReference type="Rhea" id="RHEA-COMP:10698"/>
        <dbReference type="Rhea" id="RHEA-COMP:10700"/>
        <dbReference type="ChEBI" id="CHEBI:15378"/>
        <dbReference type="ChEBI" id="CHEBI:17359"/>
        <dbReference type="ChEBI" id="CHEBI:29950"/>
        <dbReference type="ChEBI" id="CHEBI:50058"/>
        <dbReference type="ChEBI" id="CHEBI:58339"/>
        <dbReference type="ChEBI" id="CHEBI:58343"/>
        <dbReference type="EC" id="1.8.4.8"/>
    </reaction>
</comment>
<feature type="domain" description="Phosphoadenosine phosphosulphate reductase" evidence="4">
    <location>
        <begin position="53"/>
        <end position="225"/>
    </location>
</feature>
<reference evidence="5" key="1">
    <citation type="submission" date="2021-11" db="EMBL/GenBank/DDBJ databases">
        <authorList>
            <person name="Rodrigo-Torres L."/>
            <person name="Arahal R. D."/>
            <person name="Lucena T."/>
        </authorList>
    </citation>
    <scope>NUCLEOTIDE SEQUENCE</scope>
    <source>
        <strain evidence="5">CECT 7928</strain>
    </source>
</reference>
<evidence type="ECO:0000256" key="2">
    <source>
        <dbReference type="ARBA" id="ARBA00023002"/>
    </source>
</evidence>
<dbReference type="Pfam" id="PF01507">
    <property type="entry name" value="PAPS_reduct"/>
    <property type="match status" value="1"/>
</dbReference>
<protein>
    <recommendedName>
        <fullName evidence="3">Phosphoadenosine 5'-phosphosulfate reductase</fullName>
        <shortName evidence="3">PAPS reductase</shortName>
        <ecNumber evidence="3">1.8.4.8</ecNumber>
    </recommendedName>
    <alternativeName>
        <fullName evidence="3">3'-phosphoadenylylsulfate reductase</fullName>
    </alternativeName>
    <alternativeName>
        <fullName evidence="3">PAPS reductase, thioredoxin dependent</fullName>
    </alternativeName>
    <alternativeName>
        <fullName evidence="3">PAPS sulfotransferase</fullName>
    </alternativeName>
    <alternativeName>
        <fullName evidence="3">PAdoPS reductase</fullName>
    </alternativeName>
</protein>
<dbReference type="GO" id="GO:0004604">
    <property type="term" value="F:phosphoadenylyl-sulfate reductase (thioredoxin) activity"/>
    <property type="evidence" value="ECO:0007669"/>
    <property type="project" value="UniProtKB-EC"/>
</dbReference>
<dbReference type="InterPro" id="IPR014729">
    <property type="entry name" value="Rossmann-like_a/b/a_fold"/>
</dbReference>
<evidence type="ECO:0000256" key="1">
    <source>
        <dbReference type="ARBA" id="ARBA00009732"/>
    </source>
</evidence>
<name>A0ABN8ECD3_9VIBR</name>
<sequence>MINTIESSPSLDDLLSLTKAERVLSLAQLNAELETLSAVERVEWALKNLKSSHAVSSSFGVQSAVMLHLLTQVQPDIPVILTDTGYLFPETYQFIDNLTQQLGLNLKVYRSEFSSNWQEARYGKLWEQGIEGIERYNKLNKVEPMRRALDDLQVGTWFSGLRREQSPSRASLPILSIQNGVFKFLPIIDWSEQDIESYLAQHELSYHPLKEEGYVSIGDTHTTQKWQPGMKEEDTRFFGLKRECGLHEDDVEQDGSGI</sequence>
<dbReference type="HAMAP" id="MF_00063">
    <property type="entry name" value="CysH"/>
    <property type="match status" value="1"/>
</dbReference>
<comment type="subcellular location">
    <subcellularLocation>
        <location evidence="3">Cytoplasm</location>
    </subcellularLocation>
</comment>
<dbReference type="PIRSF" id="PIRSF000857">
    <property type="entry name" value="PAPS_reductase"/>
    <property type="match status" value="1"/>
</dbReference>
<keyword evidence="6" id="KW-1185">Reference proteome</keyword>
<feature type="active site" description="Nucleophile; cysteine thiosulfonate intermediate" evidence="3">
    <location>
        <position position="244"/>
    </location>
</feature>
<dbReference type="InterPro" id="IPR011800">
    <property type="entry name" value="PAPS_reductase_CysH"/>
</dbReference>
<dbReference type="SUPFAM" id="SSF52402">
    <property type="entry name" value="Adenine nucleotide alpha hydrolases-like"/>
    <property type="match status" value="1"/>
</dbReference>
<evidence type="ECO:0000313" key="5">
    <source>
        <dbReference type="EMBL" id="CAH0542953.1"/>
    </source>
</evidence>
<dbReference type="NCBIfam" id="TIGR00434">
    <property type="entry name" value="cysH"/>
    <property type="match status" value="1"/>
</dbReference>
<keyword evidence="2 3" id="KW-0560">Oxidoreductase</keyword>
<evidence type="ECO:0000313" key="6">
    <source>
        <dbReference type="Proteomes" id="UP000838748"/>
    </source>
</evidence>
<dbReference type="Proteomes" id="UP000838748">
    <property type="component" value="Unassembled WGS sequence"/>
</dbReference>